<dbReference type="EMBL" id="LWCA01000378">
    <property type="protein sequence ID" value="OAF68847.1"/>
    <property type="molecule type" value="Genomic_DNA"/>
</dbReference>
<protein>
    <submittedName>
        <fullName evidence="1">Uncharacterized protein</fullName>
    </submittedName>
</protein>
<name>A0A177B3I5_9BILA</name>
<dbReference type="AlphaFoldDB" id="A0A177B3I5"/>
<proteinExistence type="predicted"/>
<evidence type="ECO:0000313" key="2">
    <source>
        <dbReference type="Proteomes" id="UP000078046"/>
    </source>
</evidence>
<reference evidence="1 2" key="1">
    <citation type="submission" date="2016-04" db="EMBL/GenBank/DDBJ databases">
        <title>The genome of Intoshia linei affirms orthonectids as highly simplified spiralians.</title>
        <authorList>
            <person name="Mikhailov K.V."/>
            <person name="Slusarev G.S."/>
            <person name="Nikitin M.A."/>
            <person name="Logacheva M.D."/>
            <person name="Penin A."/>
            <person name="Aleoshin V."/>
            <person name="Panchin Y.V."/>
        </authorList>
    </citation>
    <scope>NUCLEOTIDE SEQUENCE [LARGE SCALE GENOMIC DNA]</scope>
    <source>
        <strain evidence="1">Intl2013</strain>
        <tissue evidence="1">Whole animal</tissue>
    </source>
</reference>
<gene>
    <name evidence="1" type="ORF">A3Q56_03373</name>
</gene>
<keyword evidence="2" id="KW-1185">Reference proteome</keyword>
<evidence type="ECO:0000313" key="1">
    <source>
        <dbReference type="EMBL" id="OAF68847.1"/>
    </source>
</evidence>
<comment type="caution">
    <text evidence="1">The sequence shown here is derived from an EMBL/GenBank/DDBJ whole genome shotgun (WGS) entry which is preliminary data.</text>
</comment>
<organism evidence="1 2">
    <name type="scientific">Intoshia linei</name>
    <dbReference type="NCBI Taxonomy" id="1819745"/>
    <lineage>
        <taxon>Eukaryota</taxon>
        <taxon>Metazoa</taxon>
        <taxon>Spiralia</taxon>
        <taxon>Lophotrochozoa</taxon>
        <taxon>Mesozoa</taxon>
        <taxon>Orthonectida</taxon>
        <taxon>Rhopaluridae</taxon>
        <taxon>Intoshia</taxon>
    </lineage>
</organism>
<dbReference type="Proteomes" id="UP000078046">
    <property type="component" value="Unassembled WGS sequence"/>
</dbReference>
<accession>A0A177B3I5</accession>
<sequence>MDFIESLHLTNIDLKLLNLPLDTKIICLNMFATVKPTPKFQFNDDTNLLYHNRYNLKKRIPNLPISSMNLDYKFFLKNKSTIVLKCCYWSILRDCNIDDTEFIIKISANKKEAIQWTFNLKHIIEYRKLEESKLELSMKNLLFININYTLYHISLNDLPPFSFNQNERKFKFIKNLNISRIRVFKLPCTIQNIDRKIKLIQQLKDLKQYNQNLCTKINKLCSKNVNLKLYKKTLSQSKATVYKYCKQFTNQRLNHLMTKYFDHIKEIRSENQIRSEALQNSRIELLENIKCLKIKRSQYIDEVHKCQKIKVLIIQYRKKQLLYYPDIFPIKKRIGNYMSICRLRLETNNIEEKSLNPRERRSAILLIAQCIMSMSNLLDHPLRYPLKFNDKSILIFNYLLSQSGIDIVTSHEIDKIVHYLGENINIIQNYVGVDNLINKTKSQPLCLINLERLMNIK</sequence>